<organism evidence="2 3">
    <name type="scientific">Stereocaulon virgatum</name>
    <dbReference type="NCBI Taxonomy" id="373712"/>
    <lineage>
        <taxon>Eukaryota</taxon>
        <taxon>Fungi</taxon>
        <taxon>Dikarya</taxon>
        <taxon>Ascomycota</taxon>
        <taxon>Pezizomycotina</taxon>
        <taxon>Lecanoromycetes</taxon>
        <taxon>OSLEUM clade</taxon>
        <taxon>Lecanoromycetidae</taxon>
        <taxon>Lecanorales</taxon>
        <taxon>Lecanorineae</taxon>
        <taxon>Stereocaulaceae</taxon>
        <taxon>Stereocaulon</taxon>
    </lineage>
</organism>
<keyword evidence="1" id="KW-1133">Transmembrane helix</keyword>
<feature type="transmembrane region" description="Helical" evidence="1">
    <location>
        <begin position="20"/>
        <end position="42"/>
    </location>
</feature>
<evidence type="ECO:0000313" key="2">
    <source>
        <dbReference type="EMBL" id="KAL2043137.1"/>
    </source>
</evidence>
<evidence type="ECO:0000256" key="1">
    <source>
        <dbReference type="SAM" id="Phobius"/>
    </source>
</evidence>
<dbReference type="EMBL" id="JBEFKJ010000012">
    <property type="protein sequence ID" value="KAL2043137.1"/>
    <property type="molecule type" value="Genomic_DNA"/>
</dbReference>
<evidence type="ECO:0000313" key="3">
    <source>
        <dbReference type="Proteomes" id="UP001590950"/>
    </source>
</evidence>
<sequence length="121" mass="14101">MRARDVAAAYVAIQVDNMLYSYYMFIMLSGIVASFLVHRAAIDTSRYNRPLTCLNDDWQRFFRSPHRIYAFPKQHLICAPLFNVRYSNKIRLGRLLLGRLPTRFQSLLLAAIITVNTFLRA</sequence>
<proteinExistence type="predicted"/>
<reference evidence="2 3" key="1">
    <citation type="submission" date="2024-09" db="EMBL/GenBank/DDBJ databases">
        <title>Rethinking Asexuality: The Enigmatic Case of Functional Sexual Genes in Lepraria (Stereocaulaceae).</title>
        <authorList>
            <person name="Doellman M."/>
            <person name="Sun Y."/>
            <person name="Barcenas-Pena A."/>
            <person name="Lumbsch H.T."/>
            <person name="Grewe F."/>
        </authorList>
    </citation>
    <scope>NUCLEOTIDE SEQUENCE [LARGE SCALE GENOMIC DNA]</scope>
    <source>
        <strain evidence="2 3">Mercado 3170</strain>
    </source>
</reference>
<protein>
    <submittedName>
        <fullName evidence="2">Uncharacterized protein</fullName>
    </submittedName>
</protein>
<accession>A0ABR4AB87</accession>
<gene>
    <name evidence="2" type="ORF">N7G274_004197</name>
</gene>
<name>A0ABR4AB87_9LECA</name>
<dbReference type="Proteomes" id="UP001590950">
    <property type="component" value="Unassembled WGS sequence"/>
</dbReference>
<keyword evidence="1" id="KW-0472">Membrane</keyword>
<keyword evidence="1" id="KW-0812">Transmembrane</keyword>
<comment type="caution">
    <text evidence="2">The sequence shown here is derived from an EMBL/GenBank/DDBJ whole genome shotgun (WGS) entry which is preliminary data.</text>
</comment>
<feature type="transmembrane region" description="Helical" evidence="1">
    <location>
        <begin position="100"/>
        <end position="119"/>
    </location>
</feature>
<keyword evidence="3" id="KW-1185">Reference proteome</keyword>